<dbReference type="GO" id="GO:0003777">
    <property type="term" value="F:microtubule motor activity"/>
    <property type="evidence" value="ECO:0007669"/>
    <property type="project" value="InterPro"/>
</dbReference>
<evidence type="ECO:0000256" key="3">
    <source>
        <dbReference type="ARBA" id="ARBA00022701"/>
    </source>
</evidence>
<keyword evidence="7" id="KW-0206">Cytoskeleton</keyword>
<evidence type="ECO:0000313" key="13">
    <source>
        <dbReference type="Proteomes" id="UP001165289"/>
    </source>
</evidence>
<feature type="binding site" evidence="9">
    <location>
        <begin position="99"/>
        <end position="106"/>
    </location>
    <ligand>
        <name>ATP</name>
        <dbReference type="ChEBI" id="CHEBI:30616"/>
    </ligand>
</feature>
<dbReference type="FunFam" id="3.40.850.10:FF:000019">
    <property type="entry name" value="Kinesin-like protein KIN-5D"/>
    <property type="match status" value="1"/>
</dbReference>
<keyword evidence="13" id="KW-1185">Reference proteome</keyword>
<dbReference type="EMBL" id="JAKMXF010000066">
    <property type="protein sequence ID" value="KAI6659348.1"/>
    <property type="molecule type" value="Genomic_DNA"/>
</dbReference>
<dbReference type="PRINTS" id="PR00380">
    <property type="entry name" value="KINESINHEAVY"/>
</dbReference>
<dbReference type="GO" id="GO:0007018">
    <property type="term" value="P:microtubule-based movement"/>
    <property type="evidence" value="ECO:0007669"/>
    <property type="project" value="InterPro"/>
</dbReference>
<evidence type="ECO:0000256" key="5">
    <source>
        <dbReference type="ARBA" id="ARBA00022840"/>
    </source>
</evidence>
<evidence type="ECO:0000256" key="2">
    <source>
        <dbReference type="ARBA" id="ARBA00022490"/>
    </source>
</evidence>
<protein>
    <recommendedName>
        <fullName evidence="10">Kinesin-like protein</fullName>
    </recommendedName>
</protein>
<dbReference type="Proteomes" id="UP001165289">
    <property type="component" value="Unassembled WGS sequence"/>
</dbReference>
<evidence type="ECO:0000256" key="8">
    <source>
        <dbReference type="ARBA" id="ARBA00034704"/>
    </source>
</evidence>
<comment type="caution">
    <text evidence="12">The sequence shown here is derived from an EMBL/GenBank/DDBJ whole genome shotgun (WGS) entry which is preliminary data.</text>
</comment>
<dbReference type="Pfam" id="PF23735">
    <property type="entry name" value="KIF9"/>
    <property type="match status" value="1"/>
</dbReference>
<gene>
    <name evidence="12" type="ORF">LOD99_15019</name>
</gene>
<dbReference type="SUPFAM" id="SSF52540">
    <property type="entry name" value="P-loop containing nucleoside triphosphate hydrolases"/>
    <property type="match status" value="1"/>
</dbReference>
<evidence type="ECO:0000256" key="1">
    <source>
        <dbReference type="ARBA" id="ARBA00004245"/>
    </source>
</evidence>
<dbReference type="GO" id="GO:0005524">
    <property type="term" value="F:ATP binding"/>
    <property type="evidence" value="ECO:0007669"/>
    <property type="project" value="UniProtKB-UniRule"/>
</dbReference>
<dbReference type="PANTHER" id="PTHR47968:SF67">
    <property type="entry name" value="KINESIN MOTOR DOMAIN-CONTAINING PROTEIN"/>
    <property type="match status" value="1"/>
</dbReference>
<dbReference type="GO" id="GO:0008017">
    <property type="term" value="F:microtubule binding"/>
    <property type="evidence" value="ECO:0007669"/>
    <property type="project" value="InterPro"/>
</dbReference>
<evidence type="ECO:0000256" key="9">
    <source>
        <dbReference type="PROSITE-ProRule" id="PRU00283"/>
    </source>
</evidence>
<comment type="subcellular location">
    <subcellularLocation>
        <location evidence="1">Cytoplasm</location>
        <location evidence="1">Cytoskeleton</location>
    </subcellularLocation>
</comment>
<dbReference type="PROSITE" id="PS00411">
    <property type="entry name" value="KINESIN_MOTOR_1"/>
    <property type="match status" value="1"/>
</dbReference>
<dbReference type="GO" id="GO:0005874">
    <property type="term" value="C:microtubule"/>
    <property type="evidence" value="ECO:0007669"/>
    <property type="project" value="UniProtKB-KW"/>
</dbReference>
<keyword evidence="6 9" id="KW-0505">Motor protein</keyword>
<evidence type="ECO:0000313" key="12">
    <source>
        <dbReference type="EMBL" id="KAI6659348.1"/>
    </source>
</evidence>
<keyword evidence="2" id="KW-0963">Cytoplasm</keyword>
<keyword evidence="5 9" id="KW-0067">ATP-binding</keyword>
<sequence>MVKEGIKIFCRVRPSSKPENVSQFLIKSPDSPKETHAIAFQIPKNISDGLVNNKKDVYQFKFNQIFNSQSTQDQVFTQVASSVIDNVIEGYNGTIFAYGQTGSGKTYTMTGGTEKYTDRGIIPRTISYLFDYFKKKSGLIFTLHISYMEIYNEHGYDLLSAEHEASRLEDLPRVTLMEDSQGTIHLRNLSQHGANTTEEALNWLFMGDTNRVIAETPMNMASTRSHCIFTLHITSREAGSDVIKRSKLHLVDLAGSERIGKSGIKGSLLTEAKYINLSLHYLEQVIISLSEKKGHIPYRNSLMTSVLRDSLGGNCMTSMVATCSVEMSNIDESISTCRFAQRVALIKNEALVNEELDPRAMIARLKNQVSELKQDLELVTGQERTDELVEEEIESCRSAVDMYLKENDIETQIQVSGDMRKIHYCFRILKEKYLNSQMKTKQETQSPQSKLNELKLTKDEGNLQVHRMGVESDLLTMDVTRLRGLLHQRDEEINVIVKLLKQEKENFAETQRSLFILREKYIEATGQQYDIKIAKKIERPLTEPKIPTNINISTPRGTVSEETITRKRSEFSKARQTAFDTFRRKHPQDSILNQHNVRLNDCYTKARVLGEKVNSSRLQVNKLKTKIQQLRVSNAVDFQADASAIEEENRLRGELEISRIAFKCDCALLKELKTEIEHIQHLMEKIKVLVLKEFDSWWAEQIHTYKNSMLKGENNHDNVNGIPRF</sequence>
<organism evidence="12 13">
    <name type="scientific">Oopsacas minuta</name>
    <dbReference type="NCBI Taxonomy" id="111878"/>
    <lineage>
        <taxon>Eukaryota</taxon>
        <taxon>Metazoa</taxon>
        <taxon>Porifera</taxon>
        <taxon>Hexactinellida</taxon>
        <taxon>Hexasterophora</taxon>
        <taxon>Lyssacinosida</taxon>
        <taxon>Leucopsacidae</taxon>
        <taxon>Oopsacas</taxon>
    </lineage>
</organism>
<dbReference type="InterPro" id="IPR019821">
    <property type="entry name" value="Kinesin_motor_CS"/>
</dbReference>
<dbReference type="InterPro" id="IPR027417">
    <property type="entry name" value="P-loop_NTPase"/>
</dbReference>
<evidence type="ECO:0000256" key="6">
    <source>
        <dbReference type="ARBA" id="ARBA00023175"/>
    </source>
</evidence>
<dbReference type="GO" id="GO:0007010">
    <property type="term" value="P:cytoskeleton organization"/>
    <property type="evidence" value="ECO:0007669"/>
    <property type="project" value="UniProtKB-ARBA"/>
</dbReference>
<evidence type="ECO:0000256" key="7">
    <source>
        <dbReference type="ARBA" id="ARBA00023212"/>
    </source>
</evidence>
<dbReference type="Pfam" id="PF00225">
    <property type="entry name" value="Kinesin"/>
    <property type="match status" value="1"/>
</dbReference>
<dbReference type="InterPro" id="IPR027640">
    <property type="entry name" value="Kinesin-like_fam"/>
</dbReference>
<comment type="similarity">
    <text evidence="8">Belongs to the TRAFAC class myosin-kinesin ATPase superfamily. Kinesin family. KIN-5/BimC subfamily.</text>
</comment>
<dbReference type="Gene3D" id="3.40.850.10">
    <property type="entry name" value="Kinesin motor domain"/>
    <property type="match status" value="1"/>
</dbReference>
<dbReference type="SMART" id="SM00129">
    <property type="entry name" value="KISc"/>
    <property type="match status" value="1"/>
</dbReference>
<evidence type="ECO:0000256" key="10">
    <source>
        <dbReference type="RuleBase" id="RU000394"/>
    </source>
</evidence>
<accession>A0AAV7KEQ6</accession>
<name>A0AAV7KEQ6_9METZ</name>
<dbReference type="InterPro" id="IPR056524">
    <property type="entry name" value="KIF6/9_C"/>
</dbReference>
<keyword evidence="4 9" id="KW-0547">Nucleotide-binding</keyword>
<feature type="domain" description="Kinesin motor" evidence="11">
    <location>
        <begin position="5"/>
        <end position="346"/>
    </location>
</feature>
<dbReference type="InterPro" id="IPR036961">
    <property type="entry name" value="Kinesin_motor_dom_sf"/>
</dbReference>
<dbReference type="AlphaFoldDB" id="A0AAV7KEQ6"/>
<reference evidence="12 13" key="1">
    <citation type="journal article" date="2023" name="BMC Biol.">
        <title>The compact genome of the sponge Oopsacas minuta (Hexactinellida) is lacking key metazoan core genes.</title>
        <authorList>
            <person name="Santini S."/>
            <person name="Schenkelaars Q."/>
            <person name="Jourda C."/>
            <person name="Duchesne M."/>
            <person name="Belahbib H."/>
            <person name="Rocher C."/>
            <person name="Selva M."/>
            <person name="Riesgo A."/>
            <person name="Vervoort M."/>
            <person name="Leys S.P."/>
            <person name="Kodjabachian L."/>
            <person name="Le Bivic A."/>
            <person name="Borchiellini C."/>
            <person name="Claverie J.M."/>
            <person name="Renard E."/>
        </authorList>
    </citation>
    <scope>NUCLEOTIDE SEQUENCE [LARGE SCALE GENOMIC DNA]</scope>
    <source>
        <strain evidence="12">SPO-2</strain>
    </source>
</reference>
<keyword evidence="3 10" id="KW-0493">Microtubule</keyword>
<evidence type="ECO:0000259" key="11">
    <source>
        <dbReference type="PROSITE" id="PS50067"/>
    </source>
</evidence>
<dbReference type="PANTHER" id="PTHR47968">
    <property type="entry name" value="CENTROMERE PROTEIN E"/>
    <property type="match status" value="1"/>
</dbReference>
<dbReference type="InterPro" id="IPR001752">
    <property type="entry name" value="Kinesin_motor_dom"/>
</dbReference>
<evidence type="ECO:0000256" key="4">
    <source>
        <dbReference type="ARBA" id="ARBA00022741"/>
    </source>
</evidence>
<dbReference type="PROSITE" id="PS50067">
    <property type="entry name" value="KINESIN_MOTOR_2"/>
    <property type="match status" value="1"/>
</dbReference>
<proteinExistence type="inferred from homology"/>